<dbReference type="EC" id="2.4.1.241" evidence="9"/>
<sequence>MEVQEAVYRMEPPGVKLFEALHKMVVGIVRGVQEAENPGKAFETFWSKNGLEPVMMWMKEQRQKRHLNEITPPESFVDVDVGTGHLIADSGLSLQDDDVKLAIVTTASLPWMTGTAVNPLLRAAYLSRLKKQVTLLVPWLSPSDQKEVHPDGKVFESPKEQEAYVRSWLKNRVGFESDFKLRFYPGYYEREKGSIFAFGDITEYVPDGEAQVAVLEEPEHLNWYHVGRRWCDKFNHVVGIVHTNYLEYVRREEGQFKSNMLKLFNDWVVRAAGVHTVVKLSDAVQEFKNSENITCFVHGVSPKFLEVGRMVSERFSELESVKATFVSCITSSETSRESLAAEPSPLDENAFPGFDKGCYFLGKVLWGKGYSELLNLMQSCGRNVDVDVFGGGPDLQEVENEAERRHLRLHFRGAKDHGDVDFHRYKVFINPSMSDVVATTTAEALAMGKFVICADHPSNAFFRQFRNCLVYRNAAEFSNCLTKALSEEPAPLLPQELRDLSWEAATERFLLVAEPQREQQDRQMPKMLDDITAKAIWHTHQGLQHFEAYRVAIGAPPGTSSRMPDLNDVKRFEMRPAPRGPVFPDSSRDRLMFNLSSKVAKVSTSNGRPRDGKCTGTCAAETGSDSSAAAAAARKTLRLKMEDLPRSAVLLR</sequence>
<accession>A0A7S3A887</accession>
<keyword evidence="6" id="KW-0328">Glycosyltransferase</keyword>
<evidence type="ECO:0000313" key="14">
    <source>
        <dbReference type="EMBL" id="CAE0061919.1"/>
    </source>
</evidence>
<evidence type="ECO:0000313" key="13">
    <source>
        <dbReference type="EMBL" id="CAE0061918.1"/>
    </source>
</evidence>
<evidence type="ECO:0000259" key="12">
    <source>
        <dbReference type="Pfam" id="PF00534"/>
    </source>
</evidence>
<dbReference type="EMBL" id="HBHW01039057">
    <property type="protein sequence ID" value="CAE0061919.1"/>
    <property type="molecule type" value="Transcribed_RNA"/>
</dbReference>
<organism evidence="13">
    <name type="scientific">Rhodosorus marinus</name>
    <dbReference type="NCBI Taxonomy" id="101924"/>
    <lineage>
        <taxon>Eukaryota</taxon>
        <taxon>Rhodophyta</taxon>
        <taxon>Stylonematophyceae</taxon>
        <taxon>Stylonematales</taxon>
        <taxon>Stylonemataceae</taxon>
        <taxon>Rhodosorus</taxon>
    </lineage>
</organism>
<keyword evidence="5" id="KW-0934">Plastid</keyword>
<protein>
    <recommendedName>
        <fullName evidence="9">digalactosyldiacylglycerol synthase</fullName>
        <ecNumber evidence="9">2.4.1.241</ecNumber>
    </recommendedName>
</protein>
<evidence type="ECO:0000256" key="2">
    <source>
        <dbReference type="ARBA" id="ARBA00004370"/>
    </source>
</evidence>
<keyword evidence="8" id="KW-0472">Membrane</keyword>
<evidence type="ECO:0000256" key="6">
    <source>
        <dbReference type="ARBA" id="ARBA00022676"/>
    </source>
</evidence>
<evidence type="ECO:0000256" key="9">
    <source>
        <dbReference type="ARBA" id="ARBA00024055"/>
    </source>
</evidence>
<comment type="subcellular location">
    <subcellularLocation>
        <location evidence="2">Membrane</location>
    </subcellularLocation>
    <subcellularLocation>
        <location evidence="1">Plastid</location>
        <location evidence="1">Chloroplast</location>
    </subcellularLocation>
</comment>
<proteinExistence type="inferred from homology"/>
<dbReference type="GO" id="GO:0019375">
    <property type="term" value="P:galactolipid biosynthetic process"/>
    <property type="evidence" value="ECO:0007669"/>
    <property type="project" value="TreeGrafter"/>
</dbReference>
<feature type="domain" description="Glycosyl transferase family 1" evidence="12">
    <location>
        <begin position="358"/>
        <end position="460"/>
    </location>
</feature>
<dbReference type="GO" id="GO:0009707">
    <property type="term" value="C:chloroplast outer membrane"/>
    <property type="evidence" value="ECO:0007669"/>
    <property type="project" value="TreeGrafter"/>
</dbReference>
<dbReference type="InterPro" id="IPR001296">
    <property type="entry name" value="Glyco_trans_1"/>
</dbReference>
<evidence type="ECO:0000256" key="11">
    <source>
        <dbReference type="SAM" id="MobiDB-lite"/>
    </source>
</evidence>
<comment type="catalytic activity">
    <reaction evidence="10">
        <text>a 1,2-diacyl-3-O-(beta-D-galactosyl)-sn-glycerol + UDP-alpha-D-galactose = a 1,2-diacyl-3-O-[alpha-D-galactosyl-(1-&gt;6)-beta-D-galactosyl]-sn-glycerol + UDP + H(+)</text>
        <dbReference type="Rhea" id="RHEA:10520"/>
        <dbReference type="ChEBI" id="CHEBI:15378"/>
        <dbReference type="ChEBI" id="CHEBI:17615"/>
        <dbReference type="ChEBI" id="CHEBI:28396"/>
        <dbReference type="ChEBI" id="CHEBI:58223"/>
        <dbReference type="ChEBI" id="CHEBI:66914"/>
        <dbReference type="EC" id="2.4.1.241"/>
    </reaction>
</comment>
<name>A0A7S3A887_9RHOD</name>
<dbReference type="Gene3D" id="3.40.50.2000">
    <property type="entry name" value="Glycogen Phosphorylase B"/>
    <property type="match status" value="1"/>
</dbReference>
<dbReference type="SUPFAM" id="SSF53756">
    <property type="entry name" value="UDP-Glycosyltransferase/glycogen phosphorylase"/>
    <property type="match status" value="1"/>
</dbReference>
<dbReference type="GO" id="GO:0046481">
    <property type="term" value="F:digalactosyldiacylglycerol synthase activity"/>
    <property type="evidence" value="ECO:0007669"/>
    <property type="project" value="UniProtKB-EC"/>
</dbReference>
<dbReference type="PANTHER" id="PTHR46132">
    <property type="entry name" value="DIGALACTOSYLDIACYLGLYCEROL SYNTHASE 2, CHLOROPLASTIC"/>
    <property type="match status" value="1"/>
</dbReference>
<dbReference type="Pfam" id="PF00534">
    <property type="entry name" value="Glycos_transf_1"/>
    <property type="match status" value="1"/>
</dbReference>
<dbReference type="InterPro" id="IPR044525">
    <property type="entry name" value="DGDG1/2"/>
</dbReference>
<dbReference type="EMBL" id="HBHW01039056">
    <property type="protein sequence ID" value="CAE0061918.1"/>
    <property type="molecule type" value="Transcribed_RNA"/>
</dbReference>
<keyword evidence="7" id="KW-0808">Transferase</keyword>
<evidence type="ECO:0000256" key="1">
    <source>
        <dbReference type="ARBA" id="ARBA00004229"/>
    </source>
</evidence>
<evidence type="ECO:0000256" key="3">
    <source>
        <dbReference type="ARBA" id="ARBA00009481"/>
    </source>
</evidence>
<evidence type="ECO:0000256" key="5">
    <source>
        <dbReference type="ARBA" id="ARBA00022640"/>
    </source>
</evidence>
<evidence type="ECO:0000256" key="7">
    <source>
        <dbReference type="ARBA" id="ARBA00022679"/>
    </source>
</evidence>
<comment type="similarity">
    <text evidence="3">Belongs to the glycosyltransferase group 1 family. Glycosyltransferase 4 subfamily.</text>
</comment>
<evidence type="ECO:0000256" key="4">
    <source>
        <dbReference type="ARBA" id="ARBA00022528"/>
    </source>
</evidence>
<dbReference type="CDD" id="cd01635">
    <property type="entry name" value="Glycosyltransferase_GTB-type"/>
    <property type="match status" value="1"/>
</dbReference>
<feature type="region of interest" description="Disordered" evidence="11">
    <location>
        <begin position="602"/>
        <end position="621"/>
    </location>
</feature>
<gene>
    <name evidence="13" type="ORF">RMAR00112_LOCUS29987</name>
    <name evidence="14" type="ORF">RMAR00112_LOCUS29988</name>
</gene>
<dbReference type="AlphaFoldDB" id="A0A7S3A887"/>
<evidence type="ECO:0000256" key="10">
    <source>
        <dbReference type="ARBA" id="ARBA00048651"/>
    </source>
</evidence>
<reference evidence="13" key="1">
    <citation type="submission" date="2021-01" db="EMBL/GenBank/DDBJ databases">
        <authorList>
            <person name="Corre E."/>
            <person name="Pelletier E."/>
            <person name="Niang G."/>
            <person name="Scheremetjew M."/>
            <person name="Finn R."/>
            <person name="Kale V."/>
            <person name="Holt S."/>
            <person name="Cochrane G."/>
            <person name="Meng A."/>
            <person name="Brown T."/>
            <person name="Cohen L."/>
        </authorList>
    </citation>
    <scope>NUCLEOTIDE SEQUENCE</scope>
    <source>
        <strain evidence="13">CCMP 769</strain>
    </source>
</reference>
<evidence type="ECO:0000256" key="8">
    <source>
        <dbReference type="ARBA" id="ARBA00023136"/>
    </source>
</evidence>
<dbReference type="PANTHER" id="PTHR46132:SF1">
    <property type="entry name" value="DIGALACTOSYLDIACYLGLYCEROL SYNTHASE 2, CHLOROPLASTIC"/>
    <property type="match status" value="1"/>
</dbReference>
<keyword evidence="4" id="KW-0150">Chloroplast</keyword>